<evidence type="ECO:0000313" key="1">
    <source>
        <dbReference type="EMBL" id="SVD71656.1"/>
    </source>
</evidence>
<feature type="non-terminal residue" evidence="1">
    <location>
        <position position="83"/>
    </location>
</feature>
<gene>
    <name evidence="1" type="ORF">METZ01_LOCUS424510</name>
</gene>
<accession>A0A382XKI9</accession>
<organism evidence="1">
    <name type="scientific">marine metagenome</name>
    <dbReference type="NCBI Taxonomy" id="408172"/>
    <lineage>
        <taxon>unclassified sequences</taxon>
        <taxon>metagenomes</taxon>
        <taxon>ecological metagenomes</taxon>
    </lineage>
</organism>
<reference evidence="1" key="1">
    <citation type="submission" date="2018-05" db="EMBL/GenBank/DDBJ databases">
        <authorList>
            <person name="Lanie J.A."/>
            <person name="Ng W.-L."/>
            <person name="Kazmierczak K.M."/>
            <person name="Andrzejewski T.M."/>
            <person name="Davidsen T.M."/>
            <person name="Wayne K.J."/>
            <person name="Tettelin H."/>
            <person name="Glass J.I."/>
            <person name="Rusch D."/>
            <person name="Podicherti R."/>
            <person name="Tsui H.-C.T."/>
            <person name="Winkler M.E."/>
        </authorList>
    </citation>
    <scope>NUCLEOTIDE SEQUENCE</scope>
</reference>
<dbReference type="AlphaFoldDB" id="A0A382XKI9"/>
<protein>
    <submittedName>
        <fullName evidence="1">Uncharacterized protein</fullName>
    </submittedName>
</protein>
<sequence length="83" mass="9743">MEDIDQILNKVTGLPVWLVQFLEKWVKKLPKVKTEIEKQTESMIRRLKPSVKPYEGKFNSYSILPLNGLDQEEILSEIKKITE</sequence>
<name>A0A382XKI9_9ZZZZ</name>
<dbReference type="EMBL" id="UINC01168565">
    <property type="protein sequence ID" value="SVD71656.1"/>
    <property type="molecule type" value="Genomic_DNA"/>
</dbReference>
<proteinExistence type="predicted"/>